<gene>
    <name evidence="1" type="ORF">F6X54_03445</name>
</gene>
<reference evidence="1 2" key="1">
    <citation type="submission" date="2019-09" db="EMBL/GenBank/DDBJ databases">
        <title>High taxonomic diversity of Micromonospora strains isolated from Medicago sativa nodules in different geographical locations.</title>
        <authorList>
            <person name="Martinez-Hidalgo P."/>
            <person name="Flores-Felix J.D."/>
            <person name="Velazquez E."/>
            <person name="Brau L."/>
            <person name="Trujillo M.E."/>
            <person name="Martinez-Molina E."/>
        </authorList>
    </citation>
    <scope>NUCLEOTIDE SEQUENCE [LARGE SCALE GENOMIC DNA]</scope>
    <source>
        <strain evidence="1 2">ALFB5</strain>
    </source>
</reference>
<dbReference type="Gene3D" id="3.40.50.2300">
    <property type="match status" value="1"/>
</dbReference>
<evidence type="ECO:0008006" key="3">
    <source>
        <dbReference type="Google" id="ProtNLM"/>
    </source>
</evidence>
<evidence type="ECO:0000313" key="1">
    <source>
        <dbReference type="EMBL" id="KAB1118500.1"/>
    </source>
</evidence>
<accession>A0ABQ6UMM3</accession>
<sequence length="160" mass="16494">MRIAMAALGLLLAAVATTWMLWPDPEPRQREYLNATACLLTDHAGVSDDAAKPVWAAMQEASVSSLVKVQYLAVNGPQTVDNARNHVASLAGSKCGLVIATGPAQIDAVVAAAPAYPKVRFVTIGGSATAANITVISDSAADNLRTALKHEVTALADSAS</sequence>
<evidence type="ECO:0000313" key="2">
    <source>
        <dbReference type="Proteomes" id="UP000471364"/>
    </source>
</evidence>
<protein>
    <recommendedName>
        <fullName evidence="3">BMP family ABC transporter substrate-binding protein</fullName>
    </recommendedName>
</protein>
<dbReference type="Proteomes" id="UP000471364">
    <property type="component" value="Unassembled WGS sequence"/>
</dbReference>
<proteinExistence type="predicted"/>
<keyword evidence="2" id="KW-1185">Reference proteome</keyword>
<name>A0ABQ6UMM3_9ACTN</name>
<dbReference type="RefSeq" id="WP_145755662.1">
    <property type="nucleotide sequence ID" value="NZ_CBDRIO010000037.1"/>
</dbReference>
<comment type="caution">
    <text evidence="1">The sequence shown here is derived from an EMBL/GenBank/DDBJ whole genome shotgun (WGS) entry which is preliminary data.</text>
</comment>
<dbReference type="EMBL" id="WAAR01000008">
    <property type="protein sequence ID" value="KAB1118500.1"/>
    <property type="molecule type" value="Genomic_DNA"/>
</dbReference>
<organism evidence="1 2">
    <name type="scientific">Micromonospora aurantiaca</name>
    <name type="common">nom. illeg.</name>
    <dbReference type="NCBI Taxonomy" id="47850"/>
    <lineage>
        <taxon>Bacteria</taxon>
        <taxon>Bacillati</taxon>
        <taxon>Actinomycetota</taxon>
        <taxon>Actinomycetes</taxon>
        <taxon>Micromonosporales</taxon>
        <taxon>Micromonosporaceae</taxon>
        <taxon>Micromonospora</taxon>
    </lineage>
</organism>